<sequence>MLNDGDIVLLLTPPIVPEASPLNRDPNNPTMDPFEPLGKALARYHPWVRHVPYVPQNGITSTHETHVALAAAVIFVISGPPRHGQPSQVTLAERVRALCKGRPQVILTCCDVRELGSLATRFPTAIRAAAACILPGETSKSSHRRPDKHNPIPLRLPWSIEAWDRNTDVSVVFDLWRRCLPKMFHLGRDQFETMLCRDGYAMHYVAREPETSQVLGFCATYTTYVDGSDRLLGSLAALLVQPSHQRRGIGRSLHDHALRQLTKVPGVSLLQLGSTFPRLLYGLPVDSPSEPWFRRQGWPIKLPVAPGSRHEACDWLLEFKNWPVTCLDPSRFTFRPCEMTDIDKVVAFVDITSRRNDNMGWYDQYAKLAHARNTRDIILGLQGEIIIAAALTYRTGSPVAGDIPWARTIADDVGGITCVCISDDVPRDSVMIRLLDTCIRVLKDAETNRLFIDGIKGGDDGFSKLGFRKWARYIEVWRECRDSGAVTSDEDV</sequence>
<evidence type="ECO:0000313" key="3">
    <source>
        <dbReference type="Proteomes" id="UP001305647"/>
    </source>
</evidence>
<evidence type="ECO:0000313" key="2">
    <source>
        <dbReference type="EMBL" id="KAK4096904.1"/>
    </source>
</evidence>
<dbReference type="InterPro" id="IPR000182">
    <property type="entry name" value="GNAT_dom"/>
</dbReference>
<evidence type="ECO:0000259" key="1">
    <source>
        <dbReference type="PROSITE" id="PS51186"/>
    </source>
</evidence>
<dbReference type="InterPro" id="IPR016181">
    <property type="entry name" value="Acyl_CoA_acyltransferase"/>
</dbReference>
<dbReference type="Pfam" id="PF00583">
    <property type="entry name" value="Acetyltransf_1"/>
    <property type="match status" value="1"/>
</dbReference>
<feature type="domain" description="N-acetyltransferase" evidence="1">
    <location>
        <begin position="160"/>
        <end position="305"/>
    </location>
</feature>
<organism evidence="2 3">
    <name type="scientific">Parathielavia hyrcaniae</name>
    <dbReference type="NCBI Taxonomy" id="113614"/>
    <lineage>
        <taxon>Eukaryota</taxon>
        <taxon>Fungi</taxon>
        <taxon>Dikarya</taxon>
        <taxon>Ascomycota</taxon>
        <taxon>Pezizomycotina</taxon>
        <taxon>Sordariomycetes</taxon>
        <taxon>Sordariomycetidae</taxon>
        <taxon>Sordariales</taxon>
        <taxon>Chaetomiaceae</taxon>
        <taxon>Parathielavia</taxon>
    </lineage>
</organism>
<dbReference type="GO" id="GO:0016747">
    <property type="term" value="F:acyltransferase activity, transferring groups other than amino-acyl groups"/>
    <property type="evidence" value="ECO:0007669"/>
    <property type="project" value="InterPro"/>
</dbReference>
<reference evidence="2" key="2">
    <citation type="submission" date="2023-05" db="EMBL/GenBank/DDBJ databases">
        <authorList>
            <consortium name="Lawrence Berkeley National Laboratory"/>
            <person name="Steindorff A."/>
            <person name="Hensen N."/>
            <person name="Bonometti L."/>
            <person name="Westerberg I."/>
            <person name="Brannstrom I.O."/>
            <person name="Guillou S."/>
            <person name="Cros-Aarteil S."/>
            <person name="Calhoun S."/>
            <person name="Haridas S."/>
            <person name="Kuo A."/>
            <person name="Mondo S."/>
            <person name="Pangilinan J."/>
            <person name="Riley R."/>
            <person name="Labutti K."/>
            <person name="Andreopoulos B."/>
            <person name="Lipzen A."/>
            <person name="Chen C."/>
            <person name="Yanf M."/>
            <person name="Daum C."/>
            <person name="Ng V."/>
            <person name="Clum A."/>
            <person name="Ohm R."/>
            <person name="Martin F."/>
            <person name="Silar P."/>
            <person name="Natvig D."/>
            <person name="Lalanne C."/>
            <person name="Gautier V."/>
            <person name="Ament-Velasquez S.L."/>
            <person name="Kruys A."/>
            <person name="Hutchinson M.I."/>
            <person name="Powell A.J."/>
            <person name="Barry K."/>
            <person name="Miller A.N."/>
            <person name="Grigoriev I.V."/>
            <person name="Debuchy R."/>
            <person name="Gladieux P."/>
            <person name="Thoren M.H."/>
            <person name="Johannesson H."/>
        </authorList>
    </citation>
    <scope>NUCLEOTIDE SEQUENCE</scope>
    <source>
        <strain evidence="2">CBS 757.83</strain>
    </source>
</reference>
<dbReference type="EMBL" id="MU863692">
    <property type="protein sequence ID" value="KAK4096904.1"/>
    <property type="molecule type" value="Genomic_DNA"/>
</dbReference>
<comment type="caution">
    <text evidence="2">The sequence shown here is derived from an EMBL/GenBank/DDBJ whole genome shotgun (WGS) entry which is preliminary data.</text>
</comment>
<proteinExistence type="predicted"/>
<dbReference type="Proteomes" id="UP001305647">
    <property type="component" value="Unassembled WGS sequence"/>
</dbReference>
<accession>A0AAN6PUI9</accession>
<gene>
    <name evidence="2" type="ORF">N658DRAFT_518963</name>
</gene>
<dbReference type="SUPFAM" id="SSF55729">
    <property type="entry name" value="Acyl-CoA N-acyltransferases (Nat)"/>
    <property type="match status" value="2"/>
</dbReference>
<dbReference type="PROSITE" id="PS51186">
    <property type="entry name" value="GNAT"/>
    <property type="match status" value="1"/>
</dbReference>
<protein>
    <recommendedName>
        <fullName evidence="1">N-acetyltransferase domain-containing protein</fullName>
    </recommendedName>
</protein>
<dbReference type="Gene3D" id="3.40.630.30">
    <property type="match status" value="1"/>
</dbReference>
<dbReference type="CDD" id="cd04301">
    <property type="entry name" value="NAT_SF"/>
    <property type="match status" value="1"/>
</dbReference>
<dbReference type="AlphaFoldDB" id="A0AAN6PUI9"/>
<name>A0AAN6PUI9_9PEZI</name>
<keyword evidence="3" id="KW-1185">Reference proteome</keyword>
<reference evidence="2" key="1">
    <citation type="journal article" date="2023" name="Mol. Phylogenet. Evol.">
        <title>Genome-scale phylogeny and comparative genomics of the fungal order Sordariales.</title>
        <authorList>
            <person name="Hensen N."/>
            <person name="Bonometti L."/>
            <person name="Westerberg I."/>
            <person name="Brannstrom I.O."/>
            <person name="Guillou S."/>
            <person name="Cros-Aarteil S."/>
            <person name="Calhoun S."/>
            <person name="Haridas S."/>
            <person name="Kuo A."/>
            <person name="Mondo S."/>
            <person name="Pangilinan J."/>
            <person name="Riley R."/>
            <person name="LaButti K."/>
            <person name="Andreopoulos B."/>
            <person name="Lipzen A."/>
            <person name="Chen C."/>
            <person name="Yan M."/>
            <person name="Daum C."/>
            <person name="Ng V."/>
            <person name="Clum A."/>
            <person name="Steindorff A."/>
            <person name="Ohm R.A."/>
            <person name="Martin F."/>
            <person name="Silar P."/>
            <person name="Natvig D.O."/>
            <person name="Lalanne C."/>
            <person name="Gautier V."/>
            <person name="Ament-Velasquez S.L."/>
            <person name="Kruys A."/>
            <person name="Hutchinson M.I."/>
            <person name="Powell A.J."/>
            <person name="Barry K."/>
            <person name="Miller A.N."/>
            <person name="Grigoriev I.V."/>
            <person name="Debuchy R."/>
            <person name="Gladieux P."/>
            <person name="Hiltunen Thoren M."/>
            <person name="Johannesson H."/>
        </authorList>
    </citation>
    <scope>NUCLEOTIDE SEQUENCE</scope>
    <source>
        <strain evidence="2">CBS 757.83</strain>
    </source>
</reference>